<dbReference type="PROSITE" id="PS01331">
    <property type="entry name" value="THYMIDYLATE_KINASE"/>
    <property type="match status" value="1"/>
</dbReference>
<dbReference type="Proteomes" id="UP000064967">
    <property type="component" value="Chromosome"/>
</dbReference>
<reference evidence="10 11" key="1">
    <citation type="submission" date="2015-08" db="EMBL/GenBank/DDBJ databases">
        <authorList>
            <person name="Babu N.S."/>
            <person name="Beckwith C.J."/>
            <person name="Beseler K.G."/>
            <person name="Brison A."/>
            <person name="Carone J.V."/>
            <person name="Caskin T.P."/>
            <person name="Diamond M."/>
            <person name="Durham M.E."/>
            <person name="Foxe J.M."/>
            <person name="Go M."/>
            <person name="Henderson B.A."/>
            <person name="Jones I.B."/>
            <person name="McGettigan J.A."/>
            <person name="Micheletti S.J."/>
            <person name="Nasrallah M.E."/>
            <person name="Ortiz D."/>
            <person name="Piller C.R."/>
            <person name="Privatt S.R."/>
            <person name="Schneider S.L."/>
            <person name="Sharp S."/>
            <person name="Smith T.C."/>
            <person name="Stanton J.D."/>
            <person name="Ullery H.E."/>
            <person name="Wilson R.J."/>
            <person name="Serrano M.G."/>
            <person name="Buck G."/>
            <person name="Lee V."/>
            <person name="Wang Y."/>
            <person name="Carvalho R."/>
            <person name="Voegtly L."/>
            <person name="Shi R."/>
            <person name="Duckworth R."/>
            <person name="Johnson A."/>
            <person name="Loviza R."/>
            <person name="Walstead R."/>
            <person name="Shah Z."/>
            <person name="Kiflezghi M."/>
            <person name="Wade K."/>
            <person name="Ball S.L."/>
            <person name="Bradley K.W."/>
            <person name="Asai D.J."/>
            <person name="Bowman C.A."/>
            <person name="Russell D.A."/>
            <person name="Pope W.H."/>
            <person name="Jacobs-Sera D."/>
            <person name="Hendrix R.W."/>
            <person name="Hatfull G.F."/>
        </authorList>
    </citation>
    <scope>NUCLEOTIDE SEQUENCE [LARGE SCALE GENOMIC DNA]</scope>
    <source>
        <strain evidence="10 11">DSM 27648</strain>
    </source>
</reference>
<dbReference type="Gene3D" id="3.40.50.300">
    <property type="entry name" value="P-loop containing nucleotide triphosphate hydrolases"/>
    <property type="match status" value="1"/>
</dbReference>
<gene>
    <name evidence="8" type="primary">tmk</name>
    <name evidence="10" type="ORF">AKJ09_07602</name>
</gene>
<keyword evidence="6 8" id="KW-0067">ATP-binding</keyword>
<keyword evidence="5 8" id="KW-0418">Kinase</keyword>
<keyword evidence="2 8" id="KW-0808">Transferase</keyword>
<dbReference type="InterPro" id="IPR018094">
    <property type="entry name" value="Thymidylate_kinase"/>
</dbReference>
<dbReference type="GO" id="GO:0006235">
    <property type="term" value="P:dTTP biosynthetic process"/>
    <property type="evidence" value="ECO:0007669"/>
    <property type="project" value="UniProtKB-UniRule"/>
</dbReference>
<dbReference type="GO" id="GO:0005737">
    <property type="term" value="C:cytoplasm"/>
    <property type="evidence" value="ECO:0007669"/>
    <property type="project" value="TreeGrafter"/>
</dbReference>
<dbReference type="STRING" id="1391654.AKJ09_07602"/>
<dbReference type="InterPro" id="IPR018095">
    <property type="entry name" value="Thymidylate_kin_CS"/>
</dbReference>
<name>A0A0K1Q5E1_9BACT</name>
<dbReference type="CDD" id="cd01672">
    <property type="entry name" value="TMPK"/>
    <property type="match status" value="1"/>
</dbReference>
<dbReference type="GO" id="GO:0004798">
    <property type="term" value="F:dTMP kinase activity"/>
    <property type="evidence" value="ECO:0007669"/>
    <property type="project" value="UniProtKB-UniRule"/>
</dbReference>
<dbReference type="SUPFAM" id="SSF52540">
    <property type="entry name" value="P-loop containing nucleoside triphosphate hydrolases"/>
    <property type="match status" value="1"/>
</dbReference>
<evidence type="ECO:0000256" key="7">
    <source>
        <dbReference type="ARBA" id="ARBA00048743"/>
    </source>
</evidence>
<evidence type="ECO:0000256" key="8">
    <source>
        <dbReference type="HAMAP-Rule" id="MF_00165"/>
    </source>
</evidence>
<keyword evidence="4 8" id="KW-0547">Nucleotide-binding</keyword>
<organism evidence="10 11">
    <name type="scientific">Labilithrix luteola</name>
    <dbReference type="NCBI Taxonomy" id="1391654"/>
    <lineage>
        <taxon>Bacteria</taxon>
        <taxon>Pseudomonadati</taxon>
        <taxon>Myxococcota</taxon>
        <taxon>Polyangia</taxon>
        <taxon>Polyangiales</taxon>
        <taxon>Labilitrichaceae</taxon>
        <taxon>Labilithrix</taxon>
    </lineage>
</organism>
<evidence type="ECO:0000256" key="1">
    <source>
        <dbReference type="ARBA" id="ARBA00009776"/>
    </source>
</evidence>
<feature type="domain" description="Thymidylate kinase-like" evidence="9">
    <location>
        <begin position="25"/>
        <end position="219"/>
    </location>
</feature>
<evidence type="ECO:0000313" key="11">
    <source>
        <dbReference type="Proteomes" id="UP000064967"/>
    </source>
</evidence>
<dbReference type="EC" id="2.7.4.9" evidence="8"/>
<protein>
    <recommendedName>
        <fullName evidence="8">Thymidylate kinase</fullName>
        <ecNumber evidence="8">2.7.4.9</ecNumber>
    </recommendedName>
    <alternativeName>
        <fullName evidence="8">dTMP kinase</fullName>
    </alternativeName>
</protein>
<sequence>MTRGGTYDMPASTMSNARAGRFVVLEGIDGAGTTTQTARLIERLRSEGTRTARATREPSDGPIGAFVRQVLTGRIVAPGGRAPGWATMALLFAADRMDHVESEIEPILADGGVVVSDRYDASSLAYQSVSSGRGGEPAVDWIRVLNRHALRPDLTIVIDLPADVAGVRREARGEPAQLYEQNEVQQALAAFYRDLARHMPNDRIVVIDGSGTIEEVHARVYEAYCARFS</sequence>
<dbReference type="InterPro" id="IPR039430">
    <property type="entry name" value="Thymidylate_kin-like_dom"/>
</dbReference>
<dbReference type="AlphaFoldDB" id="A0A0K1Q5E1"/>
<dbReference type="GO" id="GO:0005524">
    <property type="term" value="F:ATP binding"/>
    <property type="evidence" value="ECO:0007669"/>
    <property type="project" value="UniProtKB-UniRule"/>
</dbReference>
<evidence type="ECO:0000256" key="5">
    <source>
        <dbReference type="ARBA" id="ARBA00022777"/>
    </source>
</evidence>
<dbReference type="Pfam" id="PF02223">
    <property type="entry name" value="Thymidylate_kin"/>
    <property type="match status" value="1"/>
</dbReference>
<evidence type="ECO:0000256" key="6">
    <source>
        <dbReference type="ARBA" id="ARBA00022840"/>
    </source>
</evidence>
<comment type="caution">
    <text evidence="8">Lacks conserved residue(s) required for the propagation of feature annotation.</text>
</comment>
<evidence type="ECO:0000256" key="3">
    <source>
        <dbReference type="ARBA" id="ARBA00022727"/>
    </source>
</evidence>
<comment type="catalytic activity">
    <reaction evidence="7 8">
        <text>dTMP + ATP = dTDP + ADP</text>
        <dbReference type="Rhea" id="RHEA:13517"/>
        <dbReference type="ChEBI" id="CHEBI:30616"/>
        <dbReference type="ChEBI" id="CHEBI:58369"/>
        <dbReference type="ChEBI" id="CHEBI:63528"/>
        <dbReference type="ChEBI" id="CHEBI:456216"/>
        <dbReference type="EC" id="2.7.4.9"/>
    </reaction>
</comment>
<comment type="function">
    <text evidence="8">Phosphorylation of dTMP to form dTDP in both de novo and salvage pathways of dTTP synthesis.</text>
</comment>
<dbReference type="PANTHER" id="PTHR10344:SF4">
    <property type="entry name" value="UMP-CMP KINASE 2, MITOCHONDRIAL"/>
    <property type="match status" value="1"/>
</dbReference>
<comment type="similarity">
    <text evidence="1 8">Belongs to the thymidylate kinase family.</text>
</comment>
<dbReference type="GO" id="GO:0006233">
    <property type="term" value="P:dTDP biosynthetic process"/>
    <property type="evidence" value="ECO:0007669"/>
    <property type="project" value="InterPro"/>
</dbReference>
<dbReference type="PATRIC" id="fig|1391654.3.peg.7713"/>
<dbReference type="InterPro" id="IPR027417">
    <property type="entry name" value="P-loop_NTPase"/>
</dbReference>
<accession>A0A0K1Q5E1</accession>
<keyword evidence="11" id="KW-1185">Reference proteome</keyword>
<evidence type="ECO:0000256" key="2">
    <source>
        <dbReference type="ARBA" id="ARBA00022679"/>
    </source>
</evidence>
<dbReference type="NCBIfam" id="TIGR00041">
    <property type="entry name" value="DTMP_kinase"/>
    <property type="match status" value="1"/>
</dbReference>
<keyword evidence="3 8" id="KW-0545">Nucleotide biosynthesis</keyword>
<evidence type="ECO:0000259" key="9">
    <source>
        <dbReference type="Pfam" id="PF02223"/>
    </source>
</evidence>
<dbReference type="HAMAP" id="MF_00165">
    <property type="entry name" value="Thymidylate_kinase"/>
    <property type="match status" value="1"/>
</dbReference>
<proteinExistence type="inferred from homology"/>
<dbReference type="PANTHER" id="PTHR10344">
    <property type="entry name" value="THYMIDYLATE KINASE"/>
    <property type="match status" value="1"/>
</dbReference>
<dbReference type="GO" id="GO:0006227">
    <property type="term" value="P:dUDP biosynthetic process"/>
    <property type="evidence" value="ECO:0007669"/>
    <property type="project" value="TreeGrafter"/>
</dbReference>
<evidence type="ECO:0000313" key="10">
    <source>
        <dbReference type="EMBL" id="AKV00939.1"/>
    </source>
</evidence>
<evidence type="ECO:0000256" key="4">
    <source>
        <dbReference type="ARBA" id="ARBA00022741"/>
    </source>
</evidence>
<dbReference type="KEGG" id="llu:AKJ09_07602"/>
<dbReference type="EMBL" id="CP012333">
    <property type="protein sequence ID" value="AKV00939.1"/>
    <property type="molecule type" value="Genomic_DNA"/>
</dbReference>